<evidence type="ECO:0000313" key="5">
    <source>
        <dbReference type="WBParaSite" id="PSAMB.scaffold5836size10783.g27405.t1"/>
    </source>
</evidence>
<dbReference type="InterPro" id="IPR038446">
    <property type="entry name" value="CEBP_ZZ_sf"/>
</dbReference>
<dbReference type="InterPro" id="IPR032296">
    <property type="entry name" value="CEBP_ZZ"/>
</dbReference>
<dbReference type="Proteomes" id="UP000887566">
    <property type="component" value="Unplaced"/>
</dbReference>
<dbReference type="PANTHER" id="PTHR12566:SF12">
    <property type="entry name" value="TRANSLATIONAL REGULATOR ORB2"/>
    <property type="match status" value="1"/>
</dbReference>
<dbReference type="SUPFAM" id="SSF54928">
    <property type="entry name" value="RNA-binding domain, RBD"/>
    <property type="match status" value="1"/>
</dbReference>
<dbReference type="GO" id="GO:0043005">
    <property type="term" value="C:neuron projection"/>
    <property type="evidence" value="ECO:0007669"/>
    <property type="project" value="TreeGrafter"/>
</dbReference>
<keyword evidence="1 2" id="KW-0694">RNA-binding</keyword>
<dbReference type="GO" id="GO:2000766">
    <property type="term" value="P:negative regulation of cytoplasmic translation"/>
    <property type="evidence" value="ECO:0007669"/>
    <property type="project" value="TreeGrafter"/>
</dbReference>
<dbReference type="Pfam" id="PF16366">
    <property type="entry name" value="CEBP_ZZ"/>
    <property type="match status" value="1"/>
</dbReference>
<evidence type="ECO:0000259" key="3">
    <source>
        <dbReference type="PROSITE" id="PS50102"/>
    </source>
</evidence>
<keyword evidence="4" id="KW-1185">Reference proteome</keyword>
<feature type="domain" description="RRM" evidence="3">
    <location>
        <begin position="244"/>
        <end position="315"/>
    </location>
</feature>
<dbReference type="InterPro" id="IPR035979">
    <property type="entry name" value="RBD_domain_sf"/>
</dbReference>
<evidence type="ECO:0000256" key="2">
    <source>
        <dbReference type="PROSITE-ProRule" id="PRU00176"/>
    </source>
</evidence>
<accession>A0A914X350</accession>
<dbReference type="GO" id="GO:0003730">
    <property type="term" value="F:mRNA 3'-UTR binding"/>
    <property type="evidence" value="ECO:0007669"/>
    <property type="project" value="InterPro"/>
</dbReference>
<dbReference type="AlphaFoldDB" id="A0A914X350"/>
<dbReference type="InterPro" id="IPR012677">
    <property type="entry name" value="Nucleotide-bd_a/b_plait_sf"/>
</dbReference>
<feature type="domain" description="RRM" evidence="3">
    <location>
        <begin position="136"/>
        <end position="223"/>
    </location>
</feature>
<evidence type="ECO:0000313" key="4">
    <source>
        <dbReference type="Proteomes" id="UP000887566"/>
    </source>
</evidence>
<dbReference type="Gene3D" id="4.10.640.40">
    <property type="entry name" value="Cytoplasmic polyadenylation element-binding protein, ZZ domain"/>
    <property type="match status" value="1"/>
</dbReference>
<dbReference type="FunFam" id="3.30.70.330:FF:001423">
    <property type="entry name" value="Feminization Of Germline"/>
    <property type="match status" value="1"/>
</dbReference>
<dbReference type="GO" id="GO:0000900">
    <property type="term" value="F:mRNA regulatory element binding translation repressor activity"/>
    <property type="evidence" value="ECO:0007669"/>
    <property type="project" value="TreeGrafter"/>
</dbReference>
<organism evidence="4 5">
    <name type="scientific">Plectus sambesii</name>
    <dbReference type="NCBI Taxonomy" id="2011161"/>
    <lineage>
        <taxon>Eukaryota</taxon>
        <taxon>Metazoa</taxon>
        <taxon>Ecdysozoa</taxon>
        <taxon>Nematoda</taxon>
        <taxon>Chromadorea</taxon>
        <taxon>Plectida</taxon>
        <taxon>Plectina</taxon>
        <taxon>Plectoidea</taxon>
        <taxon>Plectidae</taxon>
        <taxon>Plectus</taxon>
    </lineage>
</organism>
<dbReference type="GO" id="GO:0045202">
    <property type="term" value="C:synapse"/>
    <property type="evidence" value="ECO:0007669"/>
    <property type="project" value="TreeGrafter"/>
</dbReference>
<dbReference type="InterPro" id="IPR000504">
    <property type="entry name" value="RRM_dom"/>
</dbReference>
<protein>
    <submittedName>
        <fullName evidence="5">RRM domain-containing protein</fullName>
    </submittedName>
</protein>
<dbReference type="GO" id="GO:0008135">
    <property type="term" value="F:translation factor activity, RNA binding"/>
    <property type="evidence" value="ECO:0007669"/>
    <property type="project" value="TreeGrafter"/>
</dbReference>
<dbReference type="GO" id="GO:0005737">
    <property type="term" value="C:cytoplasm"/>
    <property type="evidence" value="ECO:0007669"/>
    <property type="project" value="TreeGrafter"/>
</dbReference>
<dbReference type="SMART" id="SM00360">
    <property type="entry name" value="RRM"/>
    <property type="match status" value="2"/>
</dbReference>
<sequence>MAGWKQHGQWERQNSERQALVEIPRVDLTKTNNIYNQMRQQQWSPSVQTVPDAFDFDGSKQLRSSENDYSNSSMMWSSVESSNYGKIGHWSSADTDRFMKIQQWMSTSARAVPDAVQFAQNSPKEQQPLSTEVYSRKVFIGGLPPDIDEEILLDVFSQIGPVTIDWPHKDQSTNRFPPQGYAFLCFEQESSVHNLLSVCTRSHGKYYTRLSSSSVTDKLVQVRPWMVADAEYNTQEKYKTDHRLTVFVGGVPRTITAEELALLIKKKFDGVCYAAIEVDGDYKYPKGAARVSFGSRQSYRAAVSTRFIKTSDSEKQMEMKPFLVEIAMCEACGCMSTRQFCASMLCLKYLCGPCWVVDHVGAKINHKPVVKSSAERTRHRYASVQM</sequence>
<reference evidence="5" key="1">
    <citation type="submission" date="2022-11" db="UniProtKB">
        <authorList>
            <consortium name="WormBaseParasite"/>
        </authorList>
    </citation>
    <scope>IDENTIFICATION</scope>
</reference>
<name>A0A914X350_9BILA</name>
<dbReference type="WBParaSite" id="PSAMB.scaffold5836size10783.g27405.t1">
    <property type="protein sequence ID" value="PSAMB.scaffold5836size10783.g27405.t1"/>
    <property type="gene ID" value="PSAMB.scaffold5836size10783.g27405"/>
</dbReference>
<dbReference type="InterPro" id="IPR034819">
    <property type="entry name" value="CPEB"/>
</dbReference>
<evidence type="ECO:0000256" key="1">
    <source>
        <dbReference type="ARBA" id="ARBA00022884"/>
    </source>
</evidence>
<dbReference type="Gene3D" id="3.30.70.330">
    <property type="match status" value="2"/>
</dbReference>
<dbReference type="Pfam" id="PF16367">
    <property type="entry name" value="RRM_7"/>
    <property type="match status" value="1"/>
</dbReference>
<dbReference type="PROSITE" id="PS50102">
    <property type="entry name" value="RRM"/>
    <property type="match status" value="2"/>
</dbReference>
<dbReference type="PANTHER" id="PTHR12566">
    <property type="entry name" value="CYTOPLASMIC POLYADENYLATION ELEMENT BINDING PROTEIN CPEB"/>
    <property type="match status" value="1"/>
</dbReference>
<dbReference type="GO" id="GO:0005634">
    <property type="term" value="C:nucleus"/>
    <property type="evidence" value="ECO:0007669"/>
    <property type="project" value="TreeGrafter"/>
</dbReference>
<dbReference type="CDD" id="cd12724">
    <property type="entry name" value="RRM1_CPEB2_like"/>
    <property type="match status" value="1"/>
</dbReference>
<dbReference type="GO" id="GO:0043022">
    <property type="term" value="F:ribosome binding"/>
    <property type="evidence" value="ECO:0007669"/>
    <property type="project" value="TreeGrafter"/>
</dbReference>
<proteinExistence type="predicted"/>
<dbReference type="Pfam" id="PF00076">
    <property type="entry name" value="RRM_1"/>
    <property type="match status" value="1"/>
</dbReference>